<feature type="domain" description="Resolvase/invertase-type recombinase catalytic" evidence="5">
    <location>
        <begin position="60"/>
        <end position="198"/>
    </location>
</feature>
<dbReference type="Gene3D" id="1.10.1660.10">
    <property type="match status" value="1"/>
</dbReference>
<evidence type="ECO:0000256" key="2">
    <source>
        <dbReference type="ARBA" id="ARBA00023125"/>
    </source>
</evidence>
<dbReference type="Gene3D" id="1.10.287.2170">
    <property type="match status" value="1"/>
</dbReference>
<dbReference type="GO" id="GO:0006355">
    <property type="term" value="P:regulation of DNA-templated transcription"/>
    <property type="evidence" value="ECO:0007669"/>
    <property type="project" value="InterPro"/>
</dbReference>
<dbReference type="GO" id="GO:0000150">
    <property type="term" value="F:DNA strand exchange activity"/>
    <property type="evidence" value="ECO:0007669"/>
    <property type="project" value="InterPro"/>
</dbReference>
<dbReference type="AlphaFoldDB" id="T1C8M0"/>
<protein>
    <submittedName>
        <fullName evidence="6">DNA binding domain protein, excisionase family</fullName>
    </submittedName>
</protein>
<evidence type="ECO:0000256" key="4">
    <source>
        <dbReference type="SAM" id="MobiDB-lite"/>
    </source>
</evidence>
<feature type="compositionally biased region" description="Polar residues" evidence="4">
    <location>
        <begin position="244"/>
        <end position="253"/>
    </location>
</feature>
<evidence type="ECO:0000313" key="6">
    <source>
        <dbReference type="EMBL" id="EQD77358.1"/>
    </source>
</evidence>
<dbReference type="SUPFAM" id="SSF53041">
    <property type="entry name" value="Resolvase-like"/>
    <property type="match status" value="1"/>
</dbReference>
<keyword evidence="1" id="KW-0229">DNA integration</keyword>
<reference evidence="6" key="1">
    <citation type="submission" date="2013-08" db="EMBL/GenBank/DDBJ databases">
        <authorList>
            <person name="Mendez C."/>
            <person name="Richter M."/>
            <person name="Ferrer M."/>
            <person name="Sanchez J."/>
        </authorList>
    </citation>
    <scope>NUCLEOTIDE SEQUENCE</scope>
</reference>
<dbReference type="PANTHER" id="PTHR36172:SF1">
    <property type="entry name" value="RESOLVASE-RELATED"/>
    <property type="match status" value="1"/>
</dbReference>
<dbReference type="Gene3D" id="3.40.50.1390">
    <property type="entry name" value="Resolvase, N-terminal catalytic domain"/>
    <property type="match status" value="1"/>
</dbReference>
<organism evidence="6">
    <name type="scientific">mine drainage metagenome</name>
    <dbReference type="NCBI Taxonomy" id="410659"/>
    <lineage>
        <taxon>unclassified sequences</taxon>
        <taxon>metagenomes</taxon>
        <taxon>ecological metagenomes</taxon>
    </lineage>
</organism>
<accession>T1C8M0</accession>
<dbReference type="GO" id="GO:0003677">
    <property type="term" value="F:DNA binding"/>
    <property type="evidence" value="ECO:0007669"/>
    <property type="project" value="UniProtKB-KW"/>
</dbReference>
<feature type="compositionally biased region" description="Polar residues" evidence="4">
    <location>
        <begin position="202"/>
        <end position="221"/>
    </location>
</feature>
<dbReference type="NCBIfam" id="TIGR01764">
    <property type="entry name" value="excise"/>
    <property type="match status" value="1"/>
</dbReference>
<dbReference type="SUPFAM" id="SSF46955">
    <property type="entry name" value="Putative DNA-binding domain"/>
    <property type="match status" value="1"/>
</dbReference>
<dbReference type="InterPro" id="IPR009061">
    <property type="entry name" value="DNA-bd_dom_put_sf"/>
</dbReference>
<dbReference type="CDD" id="cd03769">
    <property type="entry name" value="SR_IS607_transposase_like"/>
    <property type="match status" value="1"/>
</dbReference>
<keyword evidence="3" id="KW-0233">DNA recombination</keyword>
<dbReference type="InterPro" id="IPR036162">
    <property type="entry name" value="Resolvase-like_N_sf"/>
</dbReference>
<dbReference type="Pfam" id="PF00376">
    <property type="entry name" value="MerR"/>
    <property type="match status" value="1"/>
</dbReference>
<dbReference type="GO" id="GO:0015074">
    <property type="term" value="P:DNA integration"/>
    <property type="evidence" value="ECO:0007669"/>
    <property type="project" value="UniProtKB-KW"/>
</dbReference>
<dbReference type="Pfam" id="PF00239">
    <property type="entry name" value="Resolvase"/>
    <property type="match status" value="1"/>
</dbReference>
<dbReference type="PROSITE" id="PS00397">
    <property type="entry name" value="RECOMBINASES_1"/>
    <property type="match status" value="1"/>
</dbReference>
<comment type="caution">
    <text evidence="6">The sequence shown here is derived from an EMBL/GenBank/DDBJ whole genome shotgun (WGS) entry which is preliminary data.</text>
</comment>
<dbReference type="PANTHER" id="PTHR36172">
    <property type="match status" value="1"/>
</dbReference>
<dbReference type="EMBL" id="AUZY01000805">
    <property type="protein sequence ID" value="EQD77358.1"/>
    <property type="molecule type" value="Genomic_DNA"/>
</dbReference>
<feature type="region of interest" description="Disordered" evidence="4">
    <location>
        <begin position="197"/>
        <end position="253"/>
    </location>
</feature>
<name>T1C8M0_9ZZZZ</name>
<keyword evidence="2" id="KW-0238">DNA-binding</keyword>
<dbReference type="SMART" id="SM00857">
    <property type="entry name" value="Resolvase"/>
    <property type="match status" value="1"/>
</dbReference>
<dbReference type="NCBIfam" id="NF033518">
    <property type="entry name" value="transpos_IS607"/>
    <property type="match status" value="1"/>
</dbReference>
<reference evidence="6" key="2">
    <citation type="journal article" date="2014" name="ISME J.">
        <title>Microbial stratification in low pH oxic and suboxic macroscopic growths along an acid mine drainage.</title>
        <authorList>
            <person name="Mendez-Garcia C."/>
            <person name="Mesa V."/>
            <person name="Sprenger R.R."/>
            <person name="Richter M."/>
            <person name="Diez M.S."/>
            <person name="Solano J."/>
            <person name="Bargiela R."/>
            <person name="Golyshina O.V."/>
            <person name="Manteca A."/>
            <person name="Ramos J.L."/>
            <person name="Gallego J.R."/>
            <person name="Llorente I."/>
            <person name="Martins Dos Santos V.A."/>
            <person name="Jensen O.N."/>
            <person name="Pelaez A.I."/>
            <person name="Sanchez J."/>
            <person name="Ferrer M."/>
        </authorList>
    </citation>
    <scope>NUCLEOTIDE SEQUENCE</scope>
</reference>
<dbReference type="PROSITE" id="PS51736">
    <property type="entry name" value="RECOMBINASES_3"/>
    <property type="match status" value="1"/>
</dbReference>
<proteinExistence type="predicted"/>
<dbReference type="InterPro" id="IPR006118">
    <property type="entry name" value="Recombinase_CS"/>
</dbReference>
<dbReference type="InterPro" id="IPR051491">
    <property type="entry name" value="Recombinase/Transposase-rel"/>
</dbReference>
<dbReference type="InterPro" id="IPR010093">
    <property type="entry name" value="SinI_DNA-bd"/>
</dbReference>
<dbReference type="InterPro" id="IPR041718">
    <property type="entry name" value="IS607_transposase-like"/>
</dbReference>
<sequence length="253" mass="28101">MDVDVLLPLADAAKRLGVTTQYLRNLDRAGKLRASRTQGGHRRIPLSEVHRLMGEQELRLPLLYARVSSPSQKDDLERQKERLQRAFPGAELHTDIRSGLQFDRPGFLAVLKAVQERRVSRVVVAYEDRLARFGVDLLRQVFAAYGTTLEVLDPRPKETPESELANDLLAIITSFSARLYGLRSPKTQRLLAEARKVVKGPRTSSGPTARSWTPRTSSGRPSSVMRDAPATPTIGASSGRRRLTGSTNSPVLR</sequence>
<evidence type="ECO:0000259" key="5">
    <source>
        <dbReference type="PROSITE" id="PS51736"/>
    </source>
</evidence>
<dbReference type="InterPro" id="IPR006119">
    <property type="entry name" value="Resolv_N"/>
</dbReference>
<gene>
    <name evidence="6" type="ORF">B1B_01106</name>
</gene>
<dbReference type="InterPro" id="IPR048046">
    <property type="entry name" value="Transpos_IS607"/>
</dbReference>
<evidence type="ECO:0000256" key="3">
    <source>
        <dbReference type="ARBA" id="ARBA00023172"/>
    </source>
</evidence>
<dbReference type="InterPro" id="IPR000551">
    <property type="entry name" value="MerR-type_HTH_dom"/>
</dbReference>
<evidence type="ECO:0000256" key="1">
    <source>
        <dbReference type="ARBA" id="ARBA00022908"/>
    </source>
</evidence>